<dbReference type="InterPro" id="IPR028056">
    <property type="entry name" value="Colicin_M"/>
</dbReference>
<evidence type="ECO:0008006" key="3">
    <source>
        <dbReference type="Google" id="ProtNLM"/>
    </source>
</evidence>
<dbReference type="Proteomes" id="UP000189295">
    <property type="component" value="Unassembled WGS sequence"/>
</dbReference>
<organism evidence="1 2">
    <name type="scientific">Pseudomonas cedrina subsp. cedrina</name>
    <dbReference type="NCBI Taxonomy" id="76762"/>
    <lineage>
        <taxon>Bacteria</taxon>
        <taxon>Pseudomonadati</taxon>
        <taxon>Pseudomonadota</taxon>
        <taxon>Gammaproteobacteria</taxon>
        <taxon>Pseudomonadales</taxon>
        <taxon>Pseudomonadaceae</taxon>
        <taxon>Pseudomonas</taxon>
    </lineage>
</organism>
<dbReference type="AlphaFoldDB" id="A0A1V2JZQ1"/>
<evidence type="ECO:0000313" key="2">
    <source>
        <dbReference type="Proteomes" id="UP000189295"/>
    </source>
</evidence>
<dbReference type="GO" id="GO:0042742">
    <property type="term" value="P:defense response to bacterium"/>
    <property type="evidence" value="ECO:0007669"/>
    <property type="project" value="InterPro"/>
</dbReference>
<protein>
    <recommendedName>
        <fullName evidence="3">Lipid II-degrading bacteriocin</fullName>
    </recommendedName>
</protein>
<dbReference type="RefSeq" id="WP_076954188.1">
    <property type="nucleotide sequence ID" value="NZ_MNPW01000013.1"/>
</dbReference>
<comment type="caution">
    <text evidence="1">The sequence shown here is derived from an EMBL/GenBank/DDBJ whole genome shotgun (WGS) entry which is preliminary data.</text>
</comment>
<dbReference type="Gene3D" id="3.30.450.400">
    <property type="entry name" value="Colicin M, catalytic domain"/>
    <property type="match status" value="1"/>
</dbReference>
<accession>A0A1V2JZQ1</accession>
<evidence type="ECO:0000313" key="1">
    <source>
        <dbReference type="EMBL" id="ONH50972.1"/>
    </source>
</evidence>
<name>A0A1V2JZQ1_PSECE</name>
<sequence length="304" mass="33472">MTIELAPTYVYPDQPGLPGSFSIDSSWSNQFLNLPAAQAEVEFINSAVPNMMLNGEGIREAAQRCDSLAVMEQAFLGFSGQVEISLRQDLQVHCQAALTLLQTYSSYNGAPYYIGNGRGDYFEPAWGSLLYSGPITREIPFRANGIDFYGTPLMPLAAIGYWIYGGGQDRNVHIASLNLQLLPRDFQPIAKLLNDPNNLGTFEINEPFSYNIFDKAPIDVPAAGMLGRVSGNVKGTLVIQSDGTYGFNGSYSLNRDYYDADKSNRTWAQEALTTFLKGLGESFGHNDYYINILGEQAVQYSGTR</sequence>
<dbReference type="EMBL" id="MNPW01000013">
    <property type="protein sequence ID" value="ONH50972.1"/>
    <property type="molecule type" value="Genomic_DNA"/>
</dbReference>
<reference evidence="1 2" key="1">
    <citation type="submission" date="2016-10" db="EMBL/GenBank/DDBJ databases">
        <title>Pseudomonas lactis sp. nov. and Pseudomonas paralactis sp. nov., isolated from bovine raw milk.</title>
        <authorList>
            <person name="Von Neubeck M."/>
            <person name="Huptas C."/>
            <person name="Glueck C."/>
            <person name="Krewinkel M."/>
            <person name="Stoeckel M."/>
            <person name="Stressler T."/>
            <person name="Fischer L."/>
            <person name="Hinrichs J."/>
            <person name="Scherer S."/>
            <person name="Wenning M."/>
        </authorList>
    </citation>
    <scope>NUCLEOTIDE SEQUENCE [LARGE SCALE GENOMIC DNA]</scope>
    <source>
        <strain evidence="1 2">DSM 17516</strain>
    </source>
</reference>
<gene>
    <name evidence="1" type="ORF">BLL36_23980</name>
</gene>
<dbReference type="Pfam" id="PF14859">
    <property type="entry name" value="Colicin_M"/>
    <property type="match status" value="1"/>
</dbReference>
<proteinExistence type="predicted"/>